<proteinExistence type="predicted"/>
<organism evidence="2 3">
    <name type="scientific">Pyricularia grisea</name>
    <name type="common">Crabgrass-specific blast fungus</name>
    <name type="synonym">Magnaporthe grisea</name>
    <dbReference type="NCBI Taxonomy" id="148305"/>
    <lineage>
        <taxon>Eukaryota</taxon>
        <taxon>Fungi</taxon>
        <taxon>Dikarya</taxon>
        <taxon>Ascomycota</taxon>
        <taxon>Pezizomycotina</taxon>
        <taxon>Sordariomycetes</taxon>
        <taxon>Sordariomycetidae</taxon>
        <taxon>Magnaporthales</taxon>
        <taxon>Pyriculariaceae</taxon>
        <taxon>Pyricularia</taxon>
    </lineage>
</organism>
<keyword evidence="3" id="KW-1185">Reference proteome</keyword>
<dbReference type="Proteomes" id="UP001059893">
    <property type="component" value="Unassembled WGS sequence"/>
</dbReference>
<keyword evidence="1" id="KW-0732">Signal</keyword>
<feature type="signal peptide" evidence="1">
    <location>
        <begin position="1"/>
        <end position="17"/>
    </location>
</feature>
<accession>A0ABQ8NRE9</accession>
<protein>
    <submittedName>
        <fullName evidence="2">Uncharacterized protein</fullName>
    </submittedName>
</protein>
<evidence type="ECO:0000313" key="2">
    <source>
        <dbReference type="EMBL" id="KAI6300475.1"/>
    </source>
</evidence>
<evidence type="ECO:0000256" key="1">
    <source>
        <dbReference type="SAM" id="SignalP"/>
    </source>
</evidence>
<feature type="chain" id="PRO_5045199550" evidence="1">
    <location>
        <begin position="18"/>
        <end position="81"/>
    </location>
</feature>
<name>A0ABQ8NRE9_PYRGI</name>
<sequence>MKFFIILFAAMTTSVLAANPANPANPAKPAKPAKPAPPADPCVTIRAACTKSCIGEPPGLNDCRVQETLGELSAVIHLCEC</sequence>
<dbReference type="EMBL" id="JABSND010000052">
    <property type="protein sequence ID" value="KAI6300475.1"/>
    <property type="molecule type" value="Genomic_DNA"/>
</dbReference>
<gene>
    <name evidence="2" type="ORF">MCOR33_003880</name>
</gene>
<comment type="caution">
    <text evidence="2">The sequence shown here is derived from an EMBL/GenBank/DDBJ whole genome shotgun (WGS) entry which is preliminary data.</text>
</comment>
<reference evidence="2" key="1">
    <citation type="submission" date="2021-01" db="EMBL/GenBank/DDBJ databases">
        <title>Deciphering the adaptive evolutionary patterns associated with biogeogrpahic diversity in the finger millet blast pathogen Magnaporthe oryzae in Eastern Africa.</title>
        <authorList>
            <person name="Onyema G."/>
            <person name="Shittu T.A."/>
            <person name="Dodsworth S."/>
            <person name="Devilliers S."/>
            <person name="Muthumeenakshi S."/>
            <person name="Sreenivasaprasad S."/>
        </authorList>
    </citation>
    <scope>NUCLEOTIDE SEQUENCE</scope>
    <source>
        <strain evidence="2">D15/s37</strain>
    </source>
</reference>
<evidence type="ECO:0000313" key="3">
    <source>
        <dbReference type="Proteomes" id="UP001059893"/>
    </source>
</evidence>